<dbReference type="Proteomes" id="UP000326354">
    <property type="component" value="Chromosome"/>
</dbReference>
<dbReference type="KEGG" id="uam:UABAM_01810"/>
<dbReference type="SUPFAM" id="SSF49879">
    <property type="entry name" value="SMAD/FHA domain"/>
    <property type="match status" value="1"/>
</dbReference>
<dbReference type="SMART" id="SM00240">
    <property type="entry name" value="FHA"/>
    <property type="match status" value="1"/>
</dbReference>
<keyword evidence="3" id="KW-1185">Reference proteome</keyword>
<dbReference type="EMBL" id="AP019860">
    <property type="protein sequence ID" value="BBM83458.1"/>
    <property type="molecule type" value="Genomic_DNA"/>
</dbReference>
<reference evidence="2 3" key="1">
    <citation type="submission" date="2019-08" db="EMBL/GenBank/DDBJ databases">
        <title>Complete genome sequence of Candidatus Uab amorphum.</title>
        <authorList>
            <person name="Shiratori T."/>
            <person name="Suzuki S."/>
            <person name="Kakizawa Y."/>
            <person name="Ishida K."/>
        </authorList>
    </citation>
    <scope>NUCLEOTIDE SEQUENCE [LARGE SCALE GENOMIC DNA]</scope>
    <source>
        <strain evidence="2 3">SRT547</strain>
    </source>
</reference>
<accession>A0A5S9IKC3</accession>
<feature type="domain" description="FHA" evidence="1">
    <location>
        <begin position="254"/>
        <end position="306"/>
    </location>
</feature>
<protein>
    <recommendedName>
        <fullName evidence="1">FHA domain-containing protein</fullName>
    </recommendedName>
</protein>
<dbReference type="Pfam" id="PF08378">
    <property type="entry name" value="NERD"/>
    <property type="match status" value="1"/>
</dbReference>
<dbReference type="InterPro" id="IPR000253">
    <property type="entry name" value="FHA_dom"/>
</dbReference>
<dbReference type="AlphaFoldDB" id="A0A5S9IKC3"/>
<evidence type="ECO:0000259" key="1">
    <source>
        <dbReference type="PROSITE" id="PS50006"/>
    </source>
</evidence>
<dbReference type="PROSITE" id="PS50006">
    <property type="entry name" value="FHA_DOMAIN"/>
    <property type="match status" value="1"/>
</dbReference>
<gene>
    <name evidence="2" type="ORF">UABAM_01810</name>
</gene>
<evidence type="ECO:0000313" key="2">
    <source>
        <dbReference type="EMBL" id="BBM83458.1"/>
    </source>
</evidence>
<dbReference type="Pfam" id="PF00498">
    <property type="entry name" value="FHA"/>
    <property type="match status" value="1"/>
</dbReference>
<evidence type="ECO:0000313" key="3">
    <source>
        <dbReference type="Proteomes" id="UP000326354"/>
    </source>
</evidence>
<name>A0A5S9IKC3_UABAM</name>
<organism evidence="2 3">
    <name type="scientific">Uabimicrobium amorphum</name>
    <dbReference type="NCBI Taxonomy" id="2596890"/>
    <lineage>
        <taxon>Bacteria</taxon>
        <taxon>Pseudomonadati</taxon>
        <taxon>Planctomycetota</taxon>
        <taxon>Candidatus Uabimicrobiia</taxon>
        <taxon>Candidatus Uabimicrobiales</taxon>
        <taxon>Candidatus Uabimicrobiaceae</taxon>
        <taxon>Candidatus Uabimicrobium</taxon>
    </lineage>
</organism>
<sequence length="344" mass="39480">MVVKKYVSSSKQLEQRAPDYAHEVLSIIPIIKDIFAAFHHQECLYAIIANLDEEEVAADLVVVTRRGIGVVELKGNYGLVHYNEKRGHWHAGKVVVKGGSNNKYGNPHKQVQMYANRIRTLLQEAEAASFPWDKFRFNTAVCFTHKKAKFGKFRDWYMQKQEFCEEWEQFNILSPQEIPDWVASLRFEHKRNFAEDYEPYSLSNEQIEHIVTQLFRTVEWSEIDQLMPDGNPYGYLTIANRGTVGNHSLKFDCEIIGRSAKKSNFIIPASFEKVSGKHLEITRTVAGVFIKDAGSKNGTYMDGEKIHEKILLKDQQKIYLGGKDEREACILKFSLTPPDASQTI</sequence>
<dbReference type="InterPro" id="IPR008984">
    <property type="entry name" value="SMAD_FHA_dom_sf"/>
</dbReference>
<proteinExistence type="predicted"/>
<dbReference type="CDD" id="cd00060">
    <property type="entry name" value="FHA"/>
    <property type="match status" value="1"/>
</dbReference>
<dbReference type="InterPro" id="IPR011528">
    <property type="entry name" value="NERD"/>
</dbReference>
<dbReference type="Gene3D" id="2.60.200.20">
    <property type="match status" value="1"/>
</dbReference>